<dbReference type="Proteomes" id="UP000235392">
    <property type="component" value="Unassembled WGS sequence"/>
</dbReference>
<evidence type="ECO:0000256" key="1">
    <source>
        <dbReference type="SAM" id="MobiDB-lite"/>
    </source>
</evidence>
<dbReference type="InterPro" id="IPR036406">
    <property type="entry name" value="Coprogen_oxidase_aer_sf"/>
</dbReference>
<dbReference type="GO" id="GO:0006779">
    <property type="term" value="P:porphyrin-containing compound biosynthetic process"/>
    <property type="evidence" value="ECO:0007669"/>
    <property type="project" value="InterPro"/>
</dbReference>
<accession>A0A2N5U248</accession>
<protein>
    <submittedName>
        <fullName evidence="3">Uncharacterized protein</fullName>
    </submittedName>
</protein>
<evidence type="ECO:0000313" key="4">
    <source>
        <dbReference type="Proteomes" id="UP000235392"/>
    </source>
</evidence>
<dbReference type="EMBL" id="PGCI01000259">
    <property type="protein sequence ID" value="PLW31819.1"/>
    <property type="molecule type" value="Genomic_DNA"/>
</dbReference>
<proteinExistence type="predicted"/>
<dbReference type="SUPFAM" id="SSF102886">
    <property type="entry name" value="Coproporphyrinogen III oxidase"/>
    <property type="match status" value="1"/>
</dbReference>
<reference evidence="3 4" key="1">
    <citation type="submission" date="2017-11" db="EMBL/GenBank/DDBJ databases">
        <title>De novo assembly and phasing of dikaryotic genomes from two isolates of Puccinia coronata f. sp. avenae, the causal agent of oat crown rust.</title>
        <authorList>
            <person name="Miller M.E."/>
            <person name="Zhang Y."/>
            <person name="Omidvar V."/>
            <person name="Sperschneider J."/>
            <person name="Schwessinger B."/>
            <person name="Raley C."/>
            <person name="Palmer J.M."/>
            <person name="Garnica D."/>
            <person name="Upadhyaya N."/>
            <person name="Rathjen J."/>
            <person name="Taylor J.M."/>
            <person name="Park R.F."/>
            <person name="Dodds P.N."/>
            <person name="Hirsch C.D."/>
            <person name="Kianian S.F."/>
            <person name="Figueroa M."/>
        </authorList>
    </citation>
    <scope>NUCLEOTIDE SEQUENCE [LARGE SCALE GENOMIC DNA]</scope>
    <source>
        <strain evidence="3">12SD80</strain>
    </source>
</reference>
<dbReference type="AlphaFoldDB" id="A0A2N5U248"/>
<comment type="caution">
    <text evidence="3">The sequence shown here is derived from an EMBL/GenBank/DDBJ whole genome shotgun (WGS) entry which is preliminary data.</text>
</comment>
<sequence>MAGRDDTELPLFACGMISLVVHPHSPMAPTFPPQLPQLGDPGPRGHRKSVAEELKDAQHFHCALVKTQCDYHRPGFYPDFS</sequence>
<dbReference type="EMBL" id="PGCI01000739">
    <property type="protein sequence ID" value="PLW18088.1"/>
    <property type="molecule type" value="Genomic_DNA"/>
</dbReference>
<name>A0A2N5U248_9BASI</name>
<dbReference type="GO" id="GO:0004109">
    <property type="term" value="F:coproporphyrinogen oxidase activity"/>
    <property type="evidence" value="ECO:0007669"/>
    <property type="project" value="InterPro"/>
</dbReference>
<organism evidence="3 4">
    <name type="scientific">Puccinia coronata f. sp. avenae</name>
    <dbReference type="NCBI Taxonomy" id="200324"/>
    <lineage>
        <taxon>Eukaryota</taxon>
        <taxon>Fungi</taxon>
        <taxon>Dikarya</taxon>
        <taxon>Basidiomycota</taxon>
        <taxon>Pucciniomycotina</taxon>
        <taxon>Pucciniomycetes</taxon>
        <taxon>Pucciniales</taxon>
        <taxon>Pucciniaceae</taxon>
        <taxon>Puccinia</taxon>
    </lineage>
</organism>
<evidence type="ECO:0000313" key="2">
    <source>
        <dbReference type="EMBL" id="PLW18088.1"/>
    </source>
</evidence>
<gene>
    <name evidence="3" type="ORF">PCASD_15416</name>
    <name evidence="2" type="ORF">PCASD_16128</name>
</gene>
<evidence type="ECO:0000313" key="3">
    <source>
        <dbReference type="EMBL" id="PLW31819.1"/>
    </source>
</evidence>
<feature type="region of interest" description="Disordered" evidence="1">
    <location>
        <begin position="28"/>
        <end position="49"/>
    </location>
</feature>